<accession>A0A165DUU2</accession>
<dbReference type="AlphaFoldDB" id="A0A165DUU2"/>
<keyword evidence="2" id="KW-1185">Reference proteome</keyword>
<evidence type="ECO:0000313" key="2">
    <source>
        <dbReference type="Proteomes" id="UP000077266"/>
    </source>
</evidence>
<reference evidence="1 2" key="1">
    <citation type="journal article" date="2016" name="Mol. Biol. Evol.">
        <title>Comparative Genomics of Early-Diverging Mushroom-Forming Fungi Provides Insights into the Origins of Lignocellulose Decay Capabilities.</title>
        <authorList>
            <person name="Nagy L.G."/>
            <person name="Riley R."/>
            <person name="Tritt A."/>
            <person name="Adam C."/>
            <person name="Daum C."/>
            <person name="Floudas D."/>
            <person name="Sun H."/>
            <person name="Yadav J.S."/>
            <person name="Pangilinan J."/>
            <person name="Larsson K.H."/>
            <person name="Matsuura K."/>
            <person name="Barry K."/>
            <person name="Labutti K."/>
            <person name="Kuo R."/>
            <person name="Ohm R.A."/>
            <person name="Bhattacharya S.S."/>
            <person name="Shirouzu T."/>
            <person name="Yoshinaga Y."/>
            <person name="Martin F.M."/>
            <person name="Grigoriev I.V."/>
            <person name="Hibbett D.S."/>
        </authorList>
    </citation>
    <scope>NUCLEOTIDE SEQUENCE [LARGE SCALE GENOMIC DNA]</scope>
    <source>
        <strain evidence="1 2">HHB12029</strain>
    </source>
</reference>
<dbReference type="CDD" id="cd11296">
    <property type="entry name" value="O-FucT_like"/>
    <property type="match status" value="1"/>
</dbReference>
<dbReference type="STRING" id="1314781.A0A165DUU2"/>
<dbReference type="OrthoDB" id="423313at2759"/>
<dbReference type="Gene3D" id="3.40.50.11350">
    <property type="match status" value="1"/>
</dbReference>
<sequence length="412" mass="47636">MTVQEWQALEDEKYNPKNYVRGPPTPKFRSNLRPDVKYMSGWIAGGWTNDFMTYINLIYIAYITKPRVPVIGQFHPTHVGEEAGFLHFGDVFDVPRLSRLIRMPVLEWRDIKQEASKEVEEIGCWSAWAISGPDDDQPRHSFIPEILNLDISYTDAPKDAKMTPYPGDWFVSFWPLAALAYPQGRKEALEEHEPRPGPIHGATHPPDEQMVCYDFLYFAGAATQDEWFHDFSPAWREIGTHTYWTERVQNLANEYLVRHFGVKSAKDIPPFVVLHARRNDFEGWCGDVAVKDCFATLDDFERRAKEAIEEVRKRHGISITNIIMTSDESDKKWWDGVKAKGWTWLDHDKEQTTEKYGRWYPVLIDAVVQSMGRGFVGTDRSTMSMVAARRVEDWHDGPATYVRWGHPGADNH</sequence>
<protein>
    <submittedName>
        <fullName evidence="1">Uncharacterized protein</fullName>
    </submittedName>
</protein>
<organism evidence="1 2">
    <name type="scientific">Exidia glandulosa HHB12029</name>
    <dbReference type="NCBI Taxonomy" id="1314781"/>
    <lineage>
        <taxon>Eukaryota</taxon>
        <taxon>Fungi</taxon>
        <taxon>Dikarya</taxon>
        <taxon>Basidiomycota</taxon>
        <taxon>Agaricomycotina</taxon>
        <taxon>Agaricomycetes</taxon>
        <taxon>Auriculariales</taxon>
        <taxon>Exidiaceae</taxon>
        <taxon>Exidia</taxon>
    </lineage>
</organism>
<gene>
    <name evidence="1" type="ORF">EXIGLDRAFT_623153</name>
</gene>
<evidence type="ECO:0000313" key="1">
    <source>
        <dbReference type="EMBL" id="KZV85412.1"/>
    </source>
</evidence>
<dbReference type="Proteomes" id="UP000077266">
    <property type="component" value="Unassembled WGS sequence"/>
</dbReference>
<name>A0A165DUU2_EXIGL</name>
<dbReference type="EMBL" id="KV426190">
    <property type="protein sequence ID" value="KZV85412.1"/>
    <property type="molecule type" value="Genomic_DNA"/>
</dbReference>
<dbReference type="InParanoid" id="A0A165DUU2"/>
<proteinExistence type="predicted"/>